<evidence type="ECO:0000313" key="10">
    <source>
        <dbReference type="Proteomes" id="UP000265489"/>
    </source>
</evidence>
<organism evidence="9 10">
    <name type="scientific">Holdemanella biformis</name>
    <dbReference type="NCBI Taxonomy" id="1735"/>
    <lineage>
        <taxon>Bacteria</taxon>
        <taxon>Bacillati</taxon>
        <taxon>Bacillota</taxon>
        <taxon>Erysipelotrichia</taxon>
        <taxon>Erysipelotrichales</taxon>
        <taxon>Erysipelotrichaceae</taxon>
        <taxon>Holdemanella</taxon>
    </lineage>
</organism>
<name>A0A395W5Q2_9FIRM</name>
<evidence type="ECO:0000256" key="4">
    <source>
        <dbReference type="ARBA" id="ARBA00022801"/>
    </source>
</evidence>
<dbReference type="PROSITE" id="PS50126">
    <property type="entry name" value="S1"/>
    <property type="match status" value="1"/>
</dbReference>
<dbReference type="SMART" id="SM00955">
    <property type="entry name" value="RNB"/>
    <property type="match status" value="1"/>
</dbReference>
<dbReference type="EC" id="3.1.13.1" evidence="7"/>
<dbReference type="InterPro" id="IPR040476">
    <property type="entry name" value="CSD2"/>
</dbReference>
<evidence type="ECO:0000256" key="3">
    <source>
        <dbReference type="ARBA" id="ARBA00022722"/>
    </source>
</evidence>
<dbReference type="InterPro" id="IPR011805">
    <property type="entry name" value="RNase_R"/>
</dbReference>
<dbReference type="Proteomes" id="UP000265489">
    <property type="component" value="Unassembled WGS sequence"/>
</dbReference>
<dbReference type="CDD" id="cd04471">
    <property type="entry name" value="S1_RNase_R"/>
    <property type="match status" value="1"/>
</dbReference>
<dbReference type="PANTHER" id="PTHR23355:SF9">
    <property type="entry name" value="DIS3-LIKE EXONUCLEASE 2"/>
    <property type="match status" value="1"/>
</dbReference>
<evidence type="ECO:0000256" key="5">
    <source>
        <dbReference type="ARBA" id="ARBA00022839"/>
    </source>
</evidence>
<keyword evidence="5 7" id="KW-0269">Exonuclease</keyword>
<dbReference type="GO" id="GO:0008859">
    <property type="term" value="F:exoribonuclease II activity"/>
    <property type="evidence" value="ECO:0007669"/>
    <property type="project" value="UniProtKB-UniRule"/>
</dbReference>
<dbReference type="InterPro" id="IPR050180">
    <property type="entry name" value="RNR_Ribonuclease"/>
</dbReference>
<keyword evidence="4 7" id="KW-0378">Hydrolase</keyword>
<dbReference type="InterPro" id="IPR004476">
    <property type="entry name" value="RNase_II/RNase_R"/>
</dbReference>
<dbReference type="NCBIfam" id="TIGR02063">
    <property type="entry name" value="RNase_R"/>
    <property type="match status" value="1"/>
</dbReference>
<gene>
    <name evidence="7 9" type="primary">rnr</name>
    <name evidence="9" type="ORF">DWW32_12485</name>
</gene>
<dbReference type="EMBL" id="QRYQ01000039">
    <property type="protein sequence ID" value="RGU88855.1"/>
    <property type="molecule type" value="Genomic_DNA"/>
</dbReference>
<dbReference type="PANTHER" id="PTHR23355">
    <property type="entry name" value="RIBONUCLEASE"/>
    <property type="match status" value="1"/>
</dbReference>
<dbReference type="SUPFAM" id="SSF50249">
    <property type="entry name" value="Nucleic acid-binding proteins"/>
    <property type="match status" value="2"/>
</dbReference>
<evidence type="ECO:0000256" key="1">
    <source>
        <dbReference type="ARBA" id="ARBA00001849"/>
    </source>
</evidence>
<dbReference type="InterPro" id="IPR003029">
    <property type="entry name" value="S1_domain"/>
</dbReference>
<dbReference type="InterPro" id="IPR012340">
    <property type="entry name" value="NA-bd_OB-fold"/>
</dbReference>
<accession>A0A395W5Q2</accession>
<dbReference type="AlphaFoldDB" id="A0A395W5Q2"/>
<dbReference type="NCBIfam" id="TIGR00358">
    <property type="entry name" value="3_prime_RNase"/>
    <property type="match status" value="1"/>
</dbReference>
<keyword evidence="6 7" id="KW-0694">RNA-binding</keyword>
<evidence type="ECO:0000259" key="8">
    <source>
        <dbReference type="PROSITE" id="PS50126"/>
    </source>
</evidence>
<protein>
    <recommendedName>
        <fullName evidence="7">Ribonuclease R</fullName>
        <shortName evidence="7">RNase R</shortName>
        <ecNumber evidence="7">3.1.13.1</ecNumber>
    </recommendedName>
</protein>
<sequence length="688" mass="79414">MKEKIIQYLEEKKECKIRDLEKIVRPKSSKEFTEMVKSLNELEDEKLIYNDHTSLYLIDDIHFMAGSAKDISRYEIAVFNENNKVYVPKNKKMKIFDKDEVLVCLKPEPSLIKVFNHGLTNITGVMIVKKKKTFFYSDLDLHCSIRVVNEKEFSFKKRTKVVCQIVKYADPLEVRIIQVLGHPDDAGVDISAMLTSNQVRQVFNGKIVKECKRIPAKVQKDELENRKDLRGLLTVTIDGDDAKDFDDAISIVKNEKGYVLYVHIADVSHYVKENSALDQEAYLRGNSIYVCDRVVPMLPFDLSNGICSLNPNVDRLTITCAMQVDEKGNLLTYNVFPSVIHSDKRCTYKKVNACLDGDKAVLQEYSEVKELLFTLESLAKLLKKQSHNRGCIDFNTKEAKIIMDKNGYPVDVKVLERGFAEQMIEECMILANVCVAHHMHVNKIPSMYRVHENPDPKKVATICTVANSLRIPFDFYPDEVNASQIQKFLESIQDENAYEVLSMVSLRSMQKARYDAHCLGHFGLALEEYCHFTSPIRRYSDLVVHRMLHAYCFKEQKRTPSNDEKKIEKQAFHISEKERDAIMMERMVNDYKKAQYMEKRVGQVFEGTIVGVMSFGFFVEMDNTVEGLVPVHTLSNDFYDYDEDTMTLKGQTHGKVFQMGMRVRVVCTDVQREKGQVTFSLLERRNYD</sequence>
<dbReference type="GO" id="GO:0006402">
    <property type="term" value="P:mRNA catabolic process"/>
    <property type="evidence" value="ECO:0007669"/>
    <property type="project" value="TreeGrafter"/>
</dbReference>
<dbReference type="Pfam" id="PF00773">
    <property type="entry name" value="RNB"/>
    <property type="match status" value="1"/>
</dbReference>
<dbReference type="Pfam" id="PF00575">
    <property type="entry name" value="S1"/>
    <property type="match status" value="1"/>
</dbReference>
<dbReference type="Pfam" id="PF17876">
    <property type="entry name" value="CSD2"/>
    <property type="match status" value="1"/>
</dbReference>
<dbReference type="GeneID" id="66580726"/>
<evidence type="ECO:0000313" key="9">
    <source>
        <dbReference type="EMBL" id="RGU88855.1"/>
    </source>
</evidence>
<comment type="caution">
    <text evidence="9">The sequence shown here is derived from an EMBL/GenBank/DDBJ whole genome shotgun (WGS) entry which is preliminary data.</text>
</comment>
<keyword evidence="3 7" id="KW-0540">Nuclease</keyword>
<comment type="catalytic activity">
    <reaction evidence="1 7">
        <text>Exonucleolytic cleavage in the 3'- to 5'-direction to yield nucleoside 5'-phosphates.</text>
        <dbReference type="EC" id="3.1.13.1"/>
    </reaction>
</comment>
<dbReference type="InterPro" id="IPR001900">
    <property type="entry name" value="RNase_II/R"/>
</dbReference>
<comment type="subcellular location">
    <subcellularLocation>
        <location evidence="7">Cytoplasm</location>
    </subcellularLocation>
</comment>
<dbReference type="SMART" id="SM00316">
    <property type="entry name" value="S1"/>
    <property type="match status" value="1"/>
</dbReference>
<feature type="domain" description="S1 motif" evidence="8">
    <location>
        <begin position="602"/>
        <end position="682"/>
    </location>
</feature>
<keyword evidence="2 7" id="KW-0963">Cytoplasm</keyword>
<dbReference type="RefSeq" id="WP_118325966.1">
    <property type="nucleotide sequence ID" value="NZ_CATXNH010000035.1"/>
</dbReference>
<dbReference type="Gene3D" id="2.40.50.140">
    <property type="entry name" value="Nucleic acid-binding proteins"/>
    <property type="match status" value="1"/>
</dbReference>
<reference evidence="9 10" key="1">
    <citation type="submission" date="2018-08" db="EMBL/GenBank/DDBJ databases">
        <title>A genome reference for cultivated species of the human gut microbiota.</title>
        <authorList>
            <person name="Zou Y."/>
            <person name="Xue W."/>
            <person name="Luo G."/>
        </authorList>
    </citation>
    <scope>NUCLEOTIDE SEQUENCE [LARGE SCALE GENOMIC DNA]</scope>
    <source>
        <strain evidence="9 10">AF15-20</strain>
    </source>
</reference>
<dbReference type="GO" id="GO:0003723">
    <property type="term" value="F:RNA binding"/>
    <property type="evidence" value="ECO:0007669"/>
    <property type="project" value="UniProtKB-UniRule"/>
</dbReference>
<dbReference type="GO" id="GO:0005829">
    <property type="term" value="C:cytosol"/>
    <property type="evidence" value="ECO:0007669"/>
    <property type="project" value="TreeGrafter"/>
</dbReference>
<evidence type="ECO:0000256" key="6">
    <source>
        <dbReference type="ARBA" id="ARBA00022884"/>
    </source>
</evidence>
<comment type="similarity">
    <text evidence="7">Belongs to the RNR ribonuclease family. RNase R subfamily.</text>
</comment>
<evidence type="ECO:0000256" key="2">
    <source>
        <dbReference type="ARBA" id="ARBA00022490"/>
    </source>
</evidence>
<evidence type="ECO:0000256" key="7">
    <source>
        <dbReference type="HAMAP-Rule" id="MF_01895"/>
    </source>
</evidence>
<dbReference type="HAMAP" id="MF_01895">
    <property type="entry name" value="RNase_R"/>
    <property type="match status" value="1"/>
</dbReference>
<proteinExistence type="inferred from homology"/>
<comment type="function">
    <text evidence="7">3'-5' exoribonuclease that releases 5'-nucleoside monophosphates and is involved in maturation of structured RNAs.</text>
</comment>